<keyword evidence="5 6" id="KW-0472">Membrane</keyword>
<dbReference type="InterPro" id="IPR000515">
    <property type="entry name" value="MetI-like"/>
</dbReference>
<dbReference type="PROSITE" id="PS50928">
    <property type="entry name" value="ABC_TM1"/>
    <property type="match status" value="1"/>
</dbReference>
<dbReference type="GO" id="GO:0055085">
    <property type="term" value="P:transmembrane transport"/>
    <property type="evidence" value="ECO:0007669"/>
    <property type="project" value="InterPro"/>
</dbReference>
<feature type="transmembrane region" description="Helical" evidence="6">
    <location>
        <begin position="56"/>
        <end position="79"/>
    </location>
</feature>
<dbReference type="GO" id="GO:0031460">
    <property type="term" value="P:glycine betaine transport"/>
    <property type="evidence" value="ECO:0007669"/>
    <property type="project" value="TreeGrafter"/>
</dbReference>
<feature type="transmembrane region" description="Helical" evidence="6">
    <location>
        <begin position="149"/>
        <end position="168"/>
    </location>
</feature>
<evidence type="ECO:0000313" key="9">
    <source>
        <dbReference type="Proteomes" id="UP000198656"/>
    </source>
</evidence>
<dbReference type="CDD" id="cd06261">
    <property type="entry name" value="TM_PBP2"/>
    <property type="match status" value="1"/>
</dbReference>
<evidence type="ECO:0000259" key="7">
    <source>
        <dbReference type="PROSITE" id="PS50928"/>
    </source>
</evidence>
<keyword evidence="2 6" id="KW-0813">Transport</keyword>
<dbReference type="EMBL" id="FNCP01000024">
    <property type="protein sequence ID" value="SDI02702.1"/>
    <property type="molecule type" value="Genomic_DNA"/>
</dbReference>
<comment type="subcellular location">
    <subcellularLocation>
        <location evidence="6">Cell membrane</location>
        <topology evidence="6">Multi-pass membrane protein</topology>
    </subcellularLocation>
    <subcellularLocation>
        <location evidence="1">Membrane</location>
        <topology evidence="1">Multi-pass membrane protein</topology>
    </subcellularLocation>
</comment>
<evidence type="ECO:0000256" key="3">
    <source>
        <dbReference type="ARBA" id="ARBA00022692"/>
    </source>
</evidence>
<dbReference type="OrthoDB" id="9801163at2"/>
<feature type="transmembrane region" description="Helical" evidence="6">
    <location>
        <begin position="180"/>
        <end position="199"/>
    </location>
</feature>
<dbReference type="InterPro" id="IPR051204">
    <property type="entry name" value="ABC_transp_perm/SBD"/>
</dbReference>
<dbReference type="AlphaFoldDB" id="A0A1G8H7U3"/>
<accession>A0A1G8H7U3</accession>
<dbReference type="Pfam" id="PF00528">
    <property type="entry name" value="BPD_transp_1"/>
    <property type="match status" value="1"/>
</dbReference>
<dbReference type="STRING" id="1121419.SAMN05443529_12483"/>
<keyword evidence="4 6" id="KW-1133">Transmembrane helix</keyword>
<reference evidence="9" key="1">
    <citation type="submission" date="2016-10" db="EMBL/GenBank/DDBJ databases">
        <authorList>
            <person name="Varghese N."/>
            <person name="Submissions S."/>
        </authorList>
    </citation>
    <scope>NUCLEOTIDE SEQUENCE [LARGE SCALE GENOMIC DNA]</scope>
    <source>
        <strain evidence="9">DSM 8344</strain>
    </source>
</reference>
<dbReference type="SUPFAM" id="SSF161098">
    <property type="entry name" value="MetI-like"/>
    <property type="match status" value="1"/>
</dbReference>
<proteinExistence type="inferred from homology"/>
<protein>
    <submittedName>
        <fullName evidence="8">Osmoprotectant transport system permease protein</fullName>
    </submittedName>
</protein>
<dbReference type="FunFam" id="1.10.3720.10:FF:000001">
    <property type="entry name" value="Glycine betaine ABC transporter, permease"/>
    <property type="match status" value="1"/>
</dbReference>
<keyword evidence="9" id="KW-1185">Reference proteome</keyword>
<evidence type="ECO:0000256" key="6">
    <source>
        <dbReference type="RuleBase" id="RU363032"/>
    </source>
</evidence>
<gene>
    <name evidence="8" type="ORF">SAMN05443529_12483</name>
</gene>
<comment type="similarity">
    <text evidence="6">Belongs to the binding-protein-dependent transport system permease family.</text>
</comment>
<dbReference type="PANTHER" id="PTHR30177:SF4">
    <property type="entry name" value="OSMOPROTECTANT IMPORT PERMEASE PROTEIN OSMW"/>
    <property type="match status" value="1"/>
</dbReference>
<evidence type="ECO:0000256" key="5">
    <source>
        <dbReference type="ARBA" id="ARBA00023136"/>
    </source>
</evidence>
<name>A0A1G8H7U3_9FIRM</name>
<dbReference type="Gene3D" id="1.10.3720.10">
    <property type="entry name" value="MetI-like"/>
    <property type="match status" value="1"/>
</dbReference>
<dbReference type="PANTHER" id="PTHR30177">
    <property type="entry name" value="GLYCINE BETAINE/L-PROLINE TRANSPORT SYSTEM PERMEASE PROTEIN PROW"/>
    <property type="match status" value="1"/>
</dbReference>
<feature type="domain" description="ABC transmembrane type-1" evidence="7">
    <location>
        <begin position="18"/>
        <end position="199"/>
    </location>
</feature>
<dbReference type="GO" id="GO:0005886">
    <property type="term" value="C:plasma membrane"/>
    <property type="evidence" value="ECO:0007669"/>
    <property type="project" value="UniProtKB-SubCell"/>
</dbReference>
<evidence type="ECO:0000313" key="8">
    <source>
        <dbReference type="EMBL" id="SDI02702.1"/>
    </source>
</evidence>
<dbReference type="RefSeq" id="WP_014904793.1">
    <property type="nucleotide sequence ID" value="NZ_FNCP01000024.1"/>
</dbReference>
<dbReference type="Proteomes" id="UP000198656">
    <property type="component" value="Unassembled WGS sequence"/>
</dbReference>
<dbReference type="InterPro" id="IPR035906">
    <property type="entry name" value="MetI-like_sf"/>
</dbReference>
<feature type="transmembrane region" description="Helical" evidence="6">
    <location>
        <begin position="23"/>
        <end position="44"/>
    </location>
</feature>
<evidence type="ECO:0000256" key="4">
    <source>
        <dbReference type="ARBA" id="ARBA00022989"/>
    </source>
</evidence>
<evidence type="ECO:0000256" key="1">
    <source>
        <dbReference type="ARBA" id="ARBA00004141"/>
    </source>
</evidence>
<evidence type="ECO:0000256" key="2">
    <source>
        <dbReference type="ARBA" id="ARBA00022448"/>
    </source>
</evidence>
<sequence>MRWENFRFALFEKAPEALLEHSMIVVITITIAILISVPLGVFLSRPKYKKFGLVTLNILNLLQAVPGIAVIALALPILGLGMKPAIVALLFQSLLPIVRNTIAGLLGVSSDVKEAASGMGMSQRRILWEVELPLAIPIILSGIRTATVYVVSIGTLASLIGAGGLGNLIMGGLSLFRPEYLLVGAGLGALMAIFLDRMINYLEYRITPPGMRVE</sequence>
<keyword evidence="3 6" id="KW-0812">Transmembrane</keyword>
<organism evidence="8 9">
    <name type="scientific">Desulfosporosinus hippei DSM 8344</name>
    <dbReference type="NCBI Taxonomy" id="1121419"/>
    <lineage>
        <taxon>Bacteria</taxon>
        <taxon>Bacillati</taxon>
        <taxon>Bacillota</taxon>
        <taxon>Clostridia</taxon>
        <taxon>Eubacteriales</taxon>
        <taxon>Desulfitobacteriaceae</taxon>
        <taxon>Desulfosporosinus</taxon>
    </lineage>
</organism>